<keyword evidence="3" id="KW-0949">S-adenosyl-L-methionine</keyword>
<keyword evidence="1" id="KW-0489">Methyltransferase</keyword>
<keyword evidence="9" id="KW-1185">Reference proteome</keyword>
<feature type="region of interest" description="Disordered" evidence="5">
    <location>
        <begin position="1"/>
        <end position="23"/>
    </location>
</feature>
<keyword evidence="2" id="KW-0808">Transferase</keyword>
<dbReference type="PROSITE" id="PS51683">
    <property type="entry name" value="SAM_OMT_II"/>
    <property type="match status" value="1"/>
</dbReference>
<dbReference type="PIRSF" id="PIRSF005739">
    <property type="entry name" value="O-mtase"/>
    <property type="match status" value="1"/>
</dbReference>
<dbReference type="InterPro" id="IPR036390">
    <property type="entry name" value="WH_DNA-bd_sf"/>
</dbReference>
<dbReference type="Gene3D" id="1.10.287.1350">
    <property type="match status" value="1"/>
</dbReference>
<protein>
    <submittedName>
        <fullName evidence="8">Uncharacterized protein</fullName>
    </submittedName>
</protein>
<dbReference type="SUPFAM" id="SSF46785">
    <property type="entry name" value="Winged helix' DNA-binding domain"/>
    <property type="match status" value="1"/>
</dbReference>
<feature type="domain" description="O-methyltransferase C-terminal" evidence="6">
    <location>
        <begin position="131"/>
        <end position="336"/>
    </location>
</feature>
<dbReference type="EMBL" id="CP023699">
    <property type="protein sequence ID" value="QEU90740.1"/>
    <property type="molecule type" value="Genomic_DNA"/>
</dbReference>
<dbReference type="Gene3D" id="3.40.50.150">
    <property type="entry name" value="Vaccinia Virus protein VP39"/>
    <property type="match status" value="1"/>
</dbReference>
<evidence type="ECO:0000256" key="2">
    <source>
        <dbReference type="ARBA" id="ARBA00022679"/>
    </source>
</evidence>
<dbReference type="Pfam" id="PF00891">
    <property type="entry name" value="Methyltransf_2"/>
    <property type="match status" value="1"/>
</dbReference>
<dbReference type="AlphaFoldDB" id="A0A5J6G518"/>
<dbReference type="Proteomes" id="UP000325529">
    <property type="component" value="Chromosome"/>
</dbReference>
<dbReference type="GO" id="GO:0046983">
    <property type="term" value="F:protein dimerization activity"/>
    <property type="evidence" value="ECO:0007669"/>
    <property type="project" value="InterPro"/>
</dbReference>
<dbReference type="PANTHER" id="PTHR43712:SF2">
    <property type="entry name" value="O-METHYLTRANSFERASE CICE"/>
    <property type="match status" value="1"/>
</dbReference>
<evidence type="ECO:0000256" key="1">
    <source>
        <dbReference type="ARBA" id="ARBA00022603"/>
    </source>
</evidence>
<dbReference type="KEGG" id="ska:CP970_07255"/>
<evidence type="ECO:0000256" key="5">
    <source>
        <dbReference type="SAM" id="MobiDB-lite"/>
    </source>
</evidence>
<dbReference type="InterPro" id="IPR036388">
    <property type="entry name" value="WH-like_DNA-bd_sf"/>
</dbReference>
<proteinExistence type="predicted"/>
<name>A0A5J6G518_STRKN</name>
<dbReference type="Gene3D" id="1.10.10.10">
    <property type="entry name" value="Winged helix-like DNA-binding domain superfamily/Winged helix DNA-binding domain"/>
    <property type="match status" value="1"/>
</dbReference>
<dbReference type="InterPro" id="IPR029063">
    <property type="entry name" value="SAM-dependent_MTases_sf"/>
</dbReference>
<organism evidence="8 9">
    <name type="scientific">Streptomyces kanamyceticus</name>
    <dbReference type="NCBI Taxonomy" id="1967"/>
    <lineage>
        <taxon>Bacteria</taxon>
        <taxon>Bacillati</taxon>
        <taxon>Actinomycetota</taxon>
        <taxon>Actinomycetes</taxon>
        <taxon>Kitasatosporales</taxon>
        <taxon>Streptomycetaceae</taxon>
        <taxon>Streptomyces</taxon>
    </lineage>
</organism>
<dbReference type="GO" id="GO:0032259">
    <property type="term" value="P:methylation"/>
    <property type="evidence" value="ECO:0007669"/>
    <property type="project" value="UniProtKB-KW"/>
</dbReference>
<dbReference type="InterPro" id="IPR012967">
    <property type="entry name" value="COMT_dimerisation"/>
</dbReference>
<dbReference type="InterPro" id="IPR001077">
    <property type="entry name" value="COMT_C"/>
</dbReference>
<evidence type="ECO:0000313" key="8">
    <source>
        <dbReference type="EMBL" id="QEU90740.1"/>
    </source>
</evidence>
<evidence type="ECO:0000256" key="4">
    <source>
        <dbReference type="PIRSR" id="PIRSR005739-1"/>
    </source>
</evidence>
<evidence type="ECO:0000256" key="3">
    <source>
        <dbReference type="ARBA" id="ARBA00022691"/>
    </source>
</evidence>
<reference evidence="8 9" key="1">
    <citation type="submission" date="2017-09" db="EMBL/GenBank/DDBJ databases">
        <authorList>
            <person name="Lee N."/>
            <person name="Cho B.-K."/>
        </authorList>
    </citation>
    <scope>NUCLEOTIDE SEQUENCE [LARGE SCALE GENOMIC DNA]</scope>
    <source>
        <strain evidence="8 9">ATCC 12853</strain>
    </source>
</reference>
<dbReference type="GO" id="GO:0008171">
    <property type="term" value="F:O-methyltransferase activity"/>
    <property type="evidence" value="ECO:0007669"/>
    <property type="project" value="InterPro"/>
</dbReference>
<evidence type="ECO:0000259" key="7">
    <source>
        <dbReference type="Pfam" id="PF08100"/>
    </source>
</evidence>
<gene>
    <name evidence="8" type="ORF">CP970_07255</name>
</gene>
<accession>A0A5J6G518</accession>
<dbReference type="PANTHER" id="PTHR43712">
    <property type="entry name" value="PUTATIVE (AFU_ORTHOLOGUE AFUA_4G14580)-RELATED"/>
    <property type="match status" value="1"/>
</dbReference>
<dbReference type="InterPro" id="IPR016461">
    <property type="entry name" value="COMT-like"/>
</dbReference>
<evidence type="ECO:0000313" key="9">
    <source>
        <dbReference type="Proteomes" id="UP000325529"/>
    </source>
</evidence>
<sequence length="363" mass="38973">MGDRGGAARPRPRAAADRGAGPVTPQEQSALLLRVSTGSWLIHALNAVARLGVPDVLDDEPRPVEEFAAKLGADADALGRTLGALAGLDFFTEGPRGHFALNEAARLLRTDAPGPLRAFLSIGVERVLPLFRELEHTLRTGKPAAEKIYGMPYFAYLDSHPDDDREFTRSLGRSAAAFFDTALDRMALDGAEHLVDLGGGDGTLVELALRKHPRLTATLLDRPRILGAARERMRAAGLTDRCDLVGGSFFAEVPTGGDVYCVARCLHNWDDDTVRTLLRTVRCAVAPDARLLLLEDVVPEGPAAATDDYSDLVMMLIGGRERTLAEYASLLGDARFALTGAQHVGTVAAPRLHLVEAAPFTQE</sequence>
<dbReference type="Pfam" id="PF08100">
    <property type="entry name" value="Dimerisation"/>
    <property type="match status" value="1"/>
</dbReference>
<dbReference type="SUPFAM" id="SSF53335">
    <property type="entry name" value="S-adenosyl-L-methionine-dependent methyltransferases"/>
    <property type="match status" value="1"/>
</dbReference>
<evidence type="ECO:0000259" key="6">
    <source>
        <dbReference type="Pfam" id="PF00891"/>
    </source>
</evidence>
<feature type="domain" description="O-methyltransferase dimerisation" evidence="7">
    <location>
        <begin position="35"/>
        <end position="109"/>
    </location>
</feature>
<feature type="active site" description="Proton acceptor" evidence="4">
    <location>
        <position position="267"/>
    </location>
</feature>